<organism evidence="2 3">
    <name type="scientific">Mariprofundus aestuarium</name>
    <dbReference type="NCBI Taxonomy" id="1921086"/>
    <lineage>
        <taxon>Bacteria</taxon>
        <taxon>Pseudomonadati</taxon>
        <taxon>Pseudomonadota</taxon>
        <taxon>Candidatius Mariprofundia</taxon>
        <taxon>Mariprofundales</taxon>
        <taxon>Mariprofundaceae</taxon>
        <taxon>Mariprofundus</taxon>
    </lineage>
</organism>
<feature type="transmembrane region" description="Helical" evidence="1">
    <location>
        <begin position="63"/>
        <end position="85"/>
    </location>
</feature>
<keyword evidence="1" id="KW-0812">Transmembrane</keyword>
<accession>A0A2K8KVN3</accession>
<evidence type="ECO:0000313" key="2">
    <source>
        <dbReference type="EMBL" id="ATX78662.1"/>
    </source>
</evidence>
<evidence type="ECO:0000313" key="3">
    <source>
        <dbReference type="Proteomes" id="UP000231701"/>
    </source>
</evidence>
<name>A0A2K8KVN3_MARES</name>
<dbReference type="AlphaFoldDB" id="A0A2K8KVN3"/>
<evidence type="ECO:0000256" key="1">
    <source>
        <dbReference type="SAM" id="Phobius"/>
    </source>
</evidence>
<keyword evidence="1" id="KW-0472">Membrane</keyword>
<proteinExistence type="predicted"/>
<dbReference type="KEGG" id="maes:Ga0123461_0209"/>
<dbReference type="RefSeq" id="WP_100276648.1">
    <property type="nucleotide sequence ID" value="NZ_CP018799.1"/>
</dbReference>
<keyword evidence="1" id="KW-1133">Transmembrane helix</keyword>
<keyword evidence="3" id="KW-1185">Reference proteome</keyword>
<protein>
    <submittedName>
        <fullName evidence="2">PH domain-containing protein</fullName>
    </submittedName>
</protein>
<gene>
    <name evidence="2" type="ORF">Ga0123461_0209</name>
</gene>
<dbReference type="OrthoDB" id="199424at2"/>
<dbReference type="Proteomes" id="UP000231701">
    <property type="component" value="Chromosome"/>
</dbReference>
<dbReference type="EMBL" id="CP018799">
    <property type="protein sequence ID" value="ATX78662.1"/>
    <property type="molecule type" value="Genomic_DNA"/>
</dbReference>
<sequence length="187" mass="20968">MYDHKAVIGAELKAGETLLWSAQPRQGFLLHTSDAFMIPFSLVWGCSSIFWEYQVLTSDAPLIMALIGVPFVIIGLYLIAGRFYYDAKLRGKTFYGITDRRIIILSGMREKQAHYIAIGEIENLQKFENRDGSGSLVLGFEAITTAYQSQMPIPGQMEATPRMNNLTDVRKPFAIIEKLRAEITSPG</sequence>
<reference evidence="2 3" key="1">
    <citation type="submission" date="2016-12" db="EMBL/GenBank/DDBJ databases">
        <title>Isolation and genomic insights into novel planktonic Zetaproteobacteria from stratified waters of the Chesapeake Bay.</title>
        <authorList>
            <person name="McAllister S.M."/>
            <person name="Kato S."/>
            <person name="Chan C.S."/>
            <person name="Chiu B.K."/>
            <person name="Field E.K."/>
        </authorList>
    </citation>
    <scope>NUCLEOTIDE SEQUENCE [LARGE SCALE GENOMIC DNA]</scope>
    <source>
        <strain evidence="2 3">CP-5</strain>
    </source>
</reference>